<evidence type="ECO:0000256" key="1">
    <source>
        <dbReference type="ARBA" id="ARBA00022448"/>
    </source>
</evidence>
<dbReference type="GO" id="GO:0005886">
    <property type="term" value="C:plasma membrane"/>
    <property type="evidence" value="ECO:0007669"/>
    <property type="project" value="TreeGrafter"/>
</dbReference>
<protein>
    <submittedName>
        <fullName evidence="5">Macrolide ABC transporter ATP-binding protein</fullName>
    </submittedName>
</protein>
<dbReference type="InterPro" id="IPR003439">
    <property type="entry name" value="ABC_transporter-like_ATP-bd"/>
</dbReference>
<dbReference type="PANTHER" id="PTHR24220">
    <property type="entry name" value="IMPORT ATP-BINDING PROTEIN"/>
    <property type="match status" value="1"/>
</dbReference>
<dbReference type="CDD" id="cd03255">
    <property type="entry name" value="ABC_MJ0796_LolCDE_FtsE"/>
    <property type="match status" value="1"/>
</dbReference>
<name>A0A1F5VU03_9BACT</name>
<dbReference type="EMBL" id="MFGW01000089">
    <property type="protein sequence ID" value="OGF66541.1"/>
    <property type="molecule type" value="Genomic_DNA"/>
</dbReference>
<dbReference type="Gene3D" id="3.40.50.300">
    <property type="entry name" value="P-loop containing nucleotide triphosphate hydrolases"/>
    <property type="match status" value="1"/>
</dbReference>
<evidence type="ECO:0000313" key="5">
    <source>
        <dbReference type="EMBL" id="OGF66541.1"/>
    </source>
</evidence>
<accession>A0A1F5VU03</accession>
<dbReference type="Proteomes" id="UP000178943">
    <property type="component" value="Unassembled WGS sequence"/>
</dbReference>
<evidence type="ECO:0000256" key="2">
    <source>
        <dbReference type="ARBA" id="ARBA00022741"/>
    </source>
</evidence>
<evidence type="ECO:0000313" key="6">
    <source>
        <dbReference type="Proteomes" id="UP000178943"/>
    </source>
</evidence>
<dbReference type="PROSITE" id="PS00211">
    <property type="entry name" value="ABC_TRANSPORTER_1"/>
    <property type="match status" value="1"/>
</dbReference>
<keyword evidence="1" id="KW-0813">Transport</keyword>
<dbReference type="PROSITE" id="PS50893">
    <property type="entry name" value="ABC_TRANSPORTER_2"/>
    <property type="match status" value="1"/>
</dbReference>
<sequence length="222" mass="24617">MIEMRNIEKTYDTGKVKVDALKDISIEVKKGEFISLMGPSGSGKTTLMNIMGCLDTPTSGDYFLEHEKVSGFTLDKLASVRNQKIGFVFQNFNLLPYATALENVELPMVFAGVSARQRKKRATELLERVGLKERIEHKPTELSGGEMQRVAIARALVNNPSILLADEPTGNLDSKSGDEIVAFFQELWKEGYTILVITHNPEIAKLTQRTIKLKDGTIVNGS</sequence>
<dbReference type="InterPro" id="IPR017911">
    <property type="entry name" value="MacB-like_ATP-bd"/>
</dbReference>
<feature type="domain" description="ABC transporter" evidence="4">
    <location>
        <begin position="2"/>
        <end position="222"/>
    </location>
</feature>
<dbReference type="GO" id="GO:0022857">
    <property type="term" value="F:transmembrane transporter activity"/>
    <property type="evidence" value="ECO:0007669"/>
    <property type="project" value="TreeGrafter"/>
</dbReference>
<evidence type="ECO:0000256" key="3">
    <source>
        <dbReference type="ARBA" id="ARBA00022840"/>
    </source>
</evidence>
<dbReference type="GO" id="GO:0098796">
    <property type="term" value="C:membrane protein complex"/>
    <property type="evidence" value="ECO:0007669"/>
    <property type="project" value="UniProtKB-ARBA"/>
</dbReference>
<dbReference type="GO" id="GO:0005524">
    <property type="term" value="F:ATP binding"/>
    <property type="evidence" value="ECO:0007669"/>
    <property type="project" value="UniProtKB-KW"/>
</dbReference>
<dbReference type="InterPro" id="IPR015854">
    <property type="entry name" value="ABC_transpr_LolD-like"/>
</dbReference>
<keyword evidence="3 5" id="KW-0067">ATP-binding</keyword>
<dbReference type="Pfam" id="PF00005">
    <property type="entry name" value="ABC_tran"/>
    <property type="match status" value="1"/>
</dbReference>
<dbReference type="SMART" id="SM00382">
    <property type="entry name" value="AAA"/>
    <property type="match status" value="1"/>
</dbReference>
<dbReference type="InterPro" id="IPR003593">
    <property type="entry name" value="AAA+_ATPase"/>
</dbReference>
<proteinExistence type="predicted"/>
<dbReference type="InterPro" id="IPR017871">
    <property type="entry name" value="ABC_transporter-like_CS"/>
</dbReference>
<gene>
    <name evidence="5" type="ORF">A2Y62_08455</name>
</gene>
<dbReference type="GO" id="GO:0016887">
    <property type="term" value="F:ATP hydrolysis activity"/>
    <property type="evidence" value="ECO:0007669"/>
    <property type="project" value="InterPro"/>
</dbReference>
<dbReference type="FunFam" id="3.40.50.300:FF:000032">
    <property type="entry name" value="Export ABC transporter ATP-binding protein"/>
    <property type="match status" value="1"/>
</dbReference>
<comment type="caution">
    <text evidence="5">The sequence shown here is derived from an EMBL/GenBank/DDBJ whole genome shotgun (WGS) entry which is preliminary data.</text>
</comment>
<keyword evidence="2" id="KW-0547">Nucleotide-binding</keyword>
<dbReference type="InterPro" id="IPR027417">
    <property type="entry name" value="P-loop_NTPase"/>
</dbReference>
<dbReference type="AlphaFoldDB" id="A0A1F5VU03"/>
<evidence type="ECO:0000259" key="4">
    <source>
        <dbReference type="PROSITE" id="PS50893"/>
    </source>
</evidence>
<organism evidence="5 6">
    <name type="scientific">Candidatus Fischerbacteria bacterium RBG_13_37_8</name>
    <dbReference type="NCBI Taxonomy" id="1817863"/>
    <lineage>
        <taxon>Bacteria</taxon>
        <taxon>Candidatus Fischeribacteriota</taxon>
    </lineage>
</organism>
<dbReference type="STRING" id="1817863.A2Y62_08455"/>
<dbReference type="PANTHER" id="PTHR24220:SF86">
    <property type="entry name" value="ABC TRANSPORTER ABCH.1"/>
    <property type="match status" value="1"/>
</dbReference>
<dbReference type="SUPFAM" id="SSF52540">
    <property type="entry name" value="P-loop containing nucleoside triphosphate hydrolases"/>
    <property type="match status" value="1"/>
</dbReference>
<reference evidence="5 6" key="1">
    <citation type="journal article" date="2016" name="Nat. Commun.">
        <title>Thousands of microbial genomes shed light on interconnected biogeochemical processes in an aquifer system.</title>
        <authorList>
            <person name="Anantharaman K."/>
            <person name="Brown C.T."/>
            <person name="Hug L.A."/>
            <person name="Sharon I."/>
            <person name="Castelle C.J."/>
            <person name="Probst A.J."/>
            <person name="Thomas B.C."/>
            <person name="Singh A."/>
            <person name="Wilkins M.J."/>
            <person name="Karaoz U."/>
            <person name="Brodie E.L."/>
            <person name="Williams K.H."/>
            <person name="Hubbard S.S."/>
            <person name="Banfield J.F."/>
        </authorList>
    </citation>
    <scope>NUCLEOTIDE SEQUENCE [LARGE SCALE GENOMIC DNA]</scope>
</reference>